<evidence type="ECO:0000256" key="1">
    <source>
        <dbReference type="SAM" id="SignalP"/>
    </source>
</evidence>
<dbReference type="AlphaFoldDB" id="A0A5B0LSE5"/>
<dbReference type="EMBL" id="VDEP01000440">
    <property type="protein sequence ID" value="KAA1081843.1"/>
    <property type="molecule type" value="Genomic_DNA"/>
</dbReference>
<keyword evidence="4" id="KW-1185">Reference proteome</keyword>
<sequence length="76" mass="8349">MKILPELAHWGLTFTLVVFLLQNAPKYKCATQCRDGHFASGYPLISGYPLLISAELGNFAEIKSGYPDISGYPDAK</sequence>
<reference evidence="4 5" key="1">
    <citation type="submission" date="2019-05" db="EMBL/GenBank/DDBJ databases">
        <title>Emergence of the Ug99 lineage of the wheat stem rust pathogen through somatic hybridization.</title>
        <authorList>
            <person name="Li F."/>
            <person name="Upadhyaya N.M."/>
            <person name="Sperschneider J."/>
            <person name="Matny O."/>
            <person name="Nguyen-Phuc H."/>
            <person name="Mago R."/>
            <person name="Raley C."/>
            <person name="Miller M.E."/>
            <person name="Silverstein K.A.T."/>
            <person name="Henningsen E."/>
            <person name="Hirsch C.D."/>
            <person name="Visser B."/>
            <person name="Pretorius Z.A."/>
            <person name="Steffenson B.J."/>
            <person name="Schwessinger B."/>
            <person name="Dodds P.N."/>
            <person name="Figueroa M."/>
        </authorList>
    </citation>
    <scope>NUCLEOTIDE SEQUENCE [LARGE SCALE GENOMIC DNA]</scope>
    <source>
        <strain evidence="2">21-0</strain>
        <strain evidence="3 5">Ug99</strain>
    </source>
</reference>
<dbReference type="EMBL" id="VSWC01000196">
    <property type="protein sequence ID" value="KAA1066558.1"/>
    <property type="molecule type" value="Genomic_DNA"/>
</dbReference>
<dbReference type="Proteomes" id="UP000324748">
    <property type="component" value="Unassembled WGS sequence"/>
</dbReference>
<name>A0A5B0LSE5_PUCGR</name>
<proteinExistence type="predicted"/>
<evidence type="ECO:0000313" key="3">
    <source>
        <dbReference type="EMBL" id="KAA1081843.1"/>
    </source>
</evidence>
<evidence type="ECO:0000313" key="2">
    <source>
        <dbReference type="EMBL" id="KAA1066558.1"/>
    </source>
</evidence>
<feature type="chain" id="PRO_5036366039" evidence="1">
    <location>
        <begin position="31"/>
        <end position="76"/>
    </location>
</feature>
<accession>A0A5B0LSE5</accession>
<dbReference type="Proteomes" id="UP000325313">
    <property type="component" value="Unassembled WGS sequence"/>
</dbReference>
<comment type="caution">
    <text evidence="2">The sequence shown here is derived from an EMBL/GenBank/DDBJ whole genome shotgun (WGS) entry which is preliminary data.</text>
</comment>
<evidence type="ECO:0000313" key="4">
    <source>
        <dbReference type="Proteomes" id="UP000324748"/>
    </source>
</evidence>
<feature type="signal peptide" evidence="1">
    <location>
        <begin position="1"/>
        <end position="30"/>
    </location>
</feature>
<keyword evidence="1" id="KW-0732">Signal</keyword>
<evidence type="ECO:0000313" key="5">
    <source>
        <dbReference type="Proteomes" id="UP000325313"/>
    </source>
</evidence>
<organism evidence="2 4">
    <name type="scientific">Puccinia graminis f. sp. tritici</name>
    <dbReference type="NCBI Taxonomy" id="56615"/>
    <lineage>
        <taxon>Eukaryota</taxon>
        <taxon>Fungi</taxon>
        <taxon>Dikarya</taxon>
        <taxon>Basidiomycota</taxon>
        <taxon>Pucciniomycotina</taxon>
        <taxon>Pucciniomycetes</taxon>
        <taxon>Pucciniales</taxon>
        <taxon>Pucciniaceae</taxon>
        <taxon>Puccinia</taxon>
    </lineage>
</organism>
<protein>
    <submittedName>
        <fullName evidence="2">Uncharacterized protein</fullName>
    </submittedName>
</protein>
<gene>
    <name evidence="2" type="ORF">PGT21_033661</name>
    <name evidence="3" type="ORF">PGTUg99_016490</name>
</gene>